<feature type="chain" id="PRO_5046035632" evidence="4">
    <location>
        <begin position="23"/>
        <end position="791"/>
    </location>
</feature>
<dbReference type="InterPro" id="IPR013320">
    <property type="entry name" value="ConA-like_dom_sf"/>
</dbReference>
<evidence type="ECO:0000256" key="2">
    <source>
        <dbReference type="ARBA" id="ARBA00022801"/>
    </source>
</evidence>
<dbReference type="InterPro" id="IPR025705">
    <property type="entry name" value="Beta_hexosaminidase_sua/sub"/>
</dbReference>
<dbReference type="SUPFAM" id="SSF51445">
    <property type="entry name" value="(Trans)glycosidases"/>
    <property type="match status" value="1"/>
</dbReference>
<dbReference type="PANTHER" id="PTHR43678">
    <property type="entry name" value="PUTATIVE (AFU_ORTHOLOGUE AFUA_2G00640)-RELATED"/>
    <property type="match status" value="1"/>
</dbReference>
<dbReference type="InterPro" id="IPR029018">
    <property type="entry name" value="Hex-like_dom2"/>
</dbReference>
<proteinExistence type="inferred from homology"/>
<evidence type="ECO:0000256" key="4">
    <source>
        <dbReference type="SAM" id="SignalP"/>
    </source>
</evidence>
<dbReference type="InterPro" id="IPR017853">
    <property type="entry name" value="GH"/>
</dbReference>
<dbReference type="Gene3D" id="2.60.120.200">
    <property type="match status" value="1"/>
</dbReference>
<evidence type="ECO:0000313" key="8">
    <source>
        <dbReference type="Proteomes" id="UP001207742"/>
    </source>
</evidence>
<dbReference type="Proteomes" id="UP001207742">
    <property type="component" value="Unassembled WGS sequence"/>
</dbReference>
<dbReference type="Pfam" id="PF02838">
    <property type="entry name" value="Glyco_hydro_20b"/>
    <property type="match status" value="1"/>
</dbReference>
<sequence length="791" mass="88445">MKFIFRTAVASCLLAWASPAAAQQLTDSTAFRQAIATIPPIPAIRKGASQLVLPPAPTGYRLLLKGTDRLPVIDRTGRITTPLTTATVQLYLVLQREQDSTQMELPNLAVTVPGKYNASPADNAVPFVIPALREWYGGKGSFTVGEKTGIVIDPVYASQLFPAATVLLHDMRLLTGHKQYTLRRGKPAKGDIYLTLDNKEKSLGSEGYLMHIGEHITIAAFHPQGAFWATRSLLQILEQDSLHKSIPQGITRDYPKYAVRSFVLDAGRKFFTMDFLRHYVKFMSYYKMNDFHIHLNDNGFKQYFGNNWDSTYSAFRLENETFPGLTATDGAYTKKEFIALQDLAEDYGVRIIPEIDVPAHALAFTKAVPQTASLSYGRDHLNFDSASYQLIDQVFKEYLEGPKPVFKGAEVHIGTDEYAKKEAEPFRAFTDHYIRYVEGFGKKVRLWGALTHAQGNTPVKATGVTMNAWYNGYADPATMIRLGYDLISTPDGSLYIVPAAGYYFDYLDTRHLYENWEPNQIGATTFPMGHPQIRGGAFAVWNDHVGNGITAQDVHDRVFPAMQTLAEKMWTGRTAQSNYTTFLHNSQHVGEGPGLNMRAKITGKDSLVLAYDFDTAAITDKSGNQRDALQTVHASITPQHTLLLSDNNSRIQTPLTEIGYNYTVSFDIKPAQHNQPDAVIFSSPHAVVKLRQQETGQLGFSREGYHYHFNYTVPADTWTHIAISGNNKGTSLYINGVLQERLEHAIQTFPGTKDTMAKIQTLVFPLQWIGDQQNSFIGEIDNIRVVNKEQQ</sequence>
<dbReference type="Gene3D" id="3.30.379.10">
    <property type="entry name" value="Chitobiase/beta-hexosaminidase domain 2-like"/>
    <property type="match status" value="1"/>
</dbReference>
<dbReference type="PANTHER" id="PTHR43678:SF1">
    <property type="entry name" value="BETA-N-ACETYLHEXOSAMINIDASE"/>
    <property type="match status" value="1"/>
</dbReference>
<accession>A0ABT3ISV0</accession>
<dbReference type="Gene3D" id="3.20.20.80">
    <property type="entry name" value="Glycosidases"/>
    <property type="match status" value="1"/>
</dbReference>
<name>A0ABT3ISV0_9BACT</name>
<dbReference type="SUPFAM" id="SSF49899">
    <property type="entry name" value="Concanavalin A-like lectins/glucanases"/>
    <property type="match status" value="1"/>
</dbReference>
<dbReference type="Pfam" id="PF13385">
    <property type="entry name" value="Laminin_G_3"/>
    <property type="match status" value="1"/>
</dbReference>
<comment type="similarity">
    <text evidence="1">Belongs to the glycosyl hydrolase 20 family.</text>
</comment>
<keyword evidence="3" id="KW-0326">Glycosidase</keyword>
<comment type="caution">
    <text evidence="7">The sequence shown here is derived from an EMBL/GenBank/DDBJ whole genome shotgun (WGS) entry which is preliminary data.</text>
</comment>
<dbReference type="InterPro" id="IPR015883">
    <property type="entry name" value="Glyco_hydro_20_cat"/>
</dbReference>
<dbReference type="InterPro" id="IPR052764">
    <property type="entry name" value="GH20_Enzymes"/>
</dbReference>
<feature type="domain" description="Glycoside hydrolase family 20 catalytic" evidence="5">
    <location>
        <begin position="424"/>
        <end position="572"/>
    </location>
</feature>
<keyword evidence="4" id="KW-0732">Signal</keyword>
<evidence type="ECO:0000313" key="7">
    <source>
        <dbReference type="EMBL" id="MCW3487050.1"/>
    </source>
</evidence>
<evidence type="ECO:0000259" key="5">
    <source>
        <dbReference type="Pfam" id="PF00728"/>
    </source>
</evidence>
<dbReference type="SUPFAM" id="SSF55545">
    <property type="entry name" value="beta-N-acetylhexosaminidase-like domain"/>
    <property type="match status" value="1"/>
</dbReference>
<evidence type="ECO:0000259" key="6">
    <source>
        <dbReference type="Pfam" id="PF02838"/>
    </source>
</evidence>
<feature type="domain" description="Beta-hexosaminidase bacterial type N-terminal" evidence="6">
    <location>
        <begin position="126"/>
        <end position="254"/>
    </location>
</feature>
<keyword evidence="2" id="KW-0378">Hydrolase</keyword>
<feature type="signal peptide" evidence="4">
    <location>
        <begin position="1"/>
        <end position="22"/>
    </location>
</feature>
<keyword evidence="8" id="KW-1185">Reference proteome</keyword>
<organism evidence="7 8">
    <name type="scientific">Chitinophaga nivalis</name>
    <dbReference type="NCBI Taxonomy" id="2991709"/>
    <lineage>
        <taxon>Bacteria</taxon>
        <taxon>Pseudomonadati</taxon>
        <taxon>Bacteroidota</taxon>
        <taxon>Chitinophagia</taxon>
        <taxon>Chitinophagales</taxon>
        <taxon>Chitinophagaceae</taxon>
        <taxon>Chitinophaga</taxon>
    </lineage>
</organism>
<protein>
    <submittedName>
        <fullName evidence="7">Family 20 glycosylhydrolase</fullName>
    </submittedName>
</protein>
<reference evidence="7 8" key="1">
    <citation type="submission" date="2022-10" db="EMBL/GenBank/DDBJ databases">
        <title>Chitinophaga nivalis PC15 sp. nov., isolated from Pyeongchang county, South Korea.</title>
        <authorList>
            <person name="Trinh H.N."/>
        </authorList>
    </citation>
    <scope>NUCLEOTIDE SEQUENCE [LARGE SCALE GENOMIC DNA]</scope>
    <source>
        <strain evidence="7 8">PC14</strain>
    </source>
</reference>
<gene>
    <name evidence="7" type="ORF">OL497_24340</name>
</gene>
<dbReference type="InterPro" id="IPR015882">
    <property type="entry name" value="HEX_bac_N"/>
</dbReference>
<dbReference type="Pfam" id="PF00728">
    <property type="entry name" value="Glyco_hydro_20"/>
    <property type="match status" value="2"/>
</dbReference>
<evidence type="ECO:0000256" key="1">
    <source>
        <dbReference type="ARBA" id="ARBA00006285"/>
    </source>
</evidence>
<dbReference type="RefSeq" id="WP_264733861.1">
    <property type="nucleotide sequence ID" value="NZ_JAPDNR010000001.1"/>
</dbReference>
<feature type="domain" description="Glycoside hydrolase family 20 catalytic" evidence="5">
    <location>
        <begin position="257"/>
        <end position="422"/>
    </location>
</feature>
<evidence type="ECO:0000256" key="3">
    <source>
        <dbReference type="ARBA" id="ARBA00023295"/>
    </source>
</evidence>
<dbReference type="PRINTS" id="PR00738">
    <property type="entry name" value="GLHYDRLASE20"/>
</dbReference>
<dbReference type="EMBL" id="JAPDNS010000002">
    <property type="protein sequence ID" value="MCW3487050.1"/>
    <property type="molecule type" value="Genomic_DNA"/>
</dbReference>
<dbReference type="CDD" id="cd06564">
    <property type="entry name" value="GH20_DspB_LnbB-like"/>
    <property type="match status" value="1"/>
</dbReference>